<proteinExistence type="predicted"/>
<sequence length="574" mass="63656">MSTTTEVLNLFKYDTKADKKKKFNINQSLNKNWDKIDNFAKKVEFKSNSFVPGTIYQVTGKIDESENLFRYANGQVVIEDDSIKGLTAFLDKQEKLGNTSIFCTEEEWQAEKTLSKLGQCGKYVRDKEAGTLRLPAIVNLQGVMDLTNVGVTKGESLPAHMHSRGTQDIIGQIMGGNAAGSSGAFTEAWRQNCRVNFNGADVSDMSLYNFNASKTWTGKTSNPDNSTYQNDAPVQQEAIQYPYVLCVNSGTAEEPERPINNYMVNNPFSFGVSQYYKGEMNNLSWLRSNGQKNYKAVYPDFYNWALGQLNASVEGFKNHTDENITDYDFVINQSDESFILPLKNGMETLIDYTKGVDITGYTTSTNQFKAPCRGIILLAGNVSEYGFINNQRFATIQSDSNIYANNQTIFLNKGDSYYGNYESAGIAGYSNKFFPFKGNGNLYYFVGETMQNSNLANLGRIEETLVNKVDTDLNNMNPSQTVKKTFLSWELPDYSASVATLTAPCEGWFNVNTVVVPNGGGYETNINGVNVETYSAPLGAVRVTGSMYRVSEGDVIVSAGNVQFFPCKGVVSNV</sequence>
<evidence type="ECO:0000313" key="1">
    <source>
        <dbReference type="EMBL" id="DAF63899.1"/>
    </source>
</evidence>
<accession>A0A8S5TLG7</accession>
<name>A0A8S5TLG7_9CAUD</name>
<dbReference type="EMBL" id="BK032845">
    <property type="protein sequence ID" value="DAF63899.1"/>
    <property type="molecule type" value="Genomic_DNA"/>
</dbReference>
<organism evidence="1">
    <name type="scientific">Siphoviridae sp. ctgn638</name>
    <dbReference type="NCBI Taxonomy" id="2827913"/>
    <lineage>
        <taxon>Viruses</taxon>
        <taxon>Duplodnaviria</taxon>
        <taxon>Heunggongvirae</taxon>
        <taxon>Uroviricota</taxon>
        <taxon>Caudoviricetes</taxon>
    </lineage>
</organism>
<protein>
    <submittedName>
        <fullName evidence="1">Uncharacterized protein</fullName>
    </submittedName>
</protein>
<reference evidence="1" key="1">
    <citation type="journal article" date="2021" name="Proc. Natl. Acad. Sci. U.S.A.">
        <title>A Catalog of Tens of Thousands of Viruses from Human Metagenomes Reveals Hidden Associations with Chronic Diseases.</title>
        <authorList>
            <person name="Tisza M.J."/>
            <person name="Buck C.B."/>
        </authorList>
    </citation>
    <scope>NUCLEOTIDE SEQUENCE</scope>
    <source>
        <strain evidence="1">Ctgn638</strain>
    </source>
</reference>